<dbReference type="Proteomes" id="UP000028705">
    <property type="component" value="Unassembled WGS sequence"/>
</dbReference>
<name>A0A085ZUV7_9FLAO</name>
<comment type="caution">
    <text evidence="1">The sequence shown here is derived from an EMBL/GenBank/DDBJ whole genome shotgun (WGS) entry which is preliminary data.</text>
</comment>
<accession>A0A085ZUV7</accession>
<gene>
    <name evidence="1" type="ORF">IW15_22760</name>
</gene>
<dbReference type="AlphaFoldDB" id="A0A085ZUV7"/>
<reference evidence="1 2" key="1">
    <citation type="submission" date="2014-07" db="EMBL/GenBank/DDBJ databases">
        <title>Genome of Chryseobacterium soli DSM 19298.</title>
        <authorList>
            <person name="Stropko S.J."/>
            <person name="Pipes S.E."/>
            <person name="Newman J."/>
        </authorList>
    </citation>
    <scope>NUCLEOTIDE SEQUENCE [LARGE SCALE GENOMIC DNA]</scope>
    <source>
        <strain evidence="1 2">DSM 19298</strain>
    </source>
</reference>
<organism evidence="1 2">
    <name type="scientific">Chryseobacterium soli</name>
    <dbReference type="NCBI Taxonomy" id="445961"/>
    <lineage>
        <taxon>Bacteria</taxon>
        <taxon>Pseudomonadati</taxon>
        <taxon>Bacteroidota</taxon>
        <taxon>Flavobacteriia</taxon>
        <taxon>Flavobacteriales</taxon>
        <taxon>Weeksellaceae</taxon>
        <taxon>Chryseobacterium group</taxon>
        <taxon>Chryseobacterium</taxon>
    </lineage>
</organism>
<evidence type="ECO:0000313" key="2">
    <source>
        <dbReference type="Proteomes" id="UP000028705"/>
    </source>
</evidence>
<sequence>MSFIKNSGIKEGVQRSIDYLNKTKVITSEIRNKVIFITFDFDDIFDEAQAEIVGINYSTHIPTLFSQLNSVSGQFEMNEKFRVMFYNYSKNIVIVFFKGSNFFDQNQMEKLSNQIRISKKDLMESEFFKYEKGNDVTLDAVENFISLEKKNDKFVPVRVNTFDLKTFMEVWYGLDVNEIPVGQAKYKRTNKK</sequence>
<dbReference type="EMBL" id="JPRH01000024">
    <property type="protein sequence ID" value="KFF08221.1"/>
    <property type="molecule type" value="Genomic_DNA"/>
</dbReference>
<proteinExistence type="predicted"/>
<protein>
    <submittedName>
        <fullName evidence="1">Uncharacterized protein</fullName>
    </submittedName>
</protein>
<evidence type="ECO:0000313" key="1">
    <source>
        <dbReference type="EMBL" id="KFF08221.1"/>
    </source>
</evidence>
<keyword evidence="2" id="KW-1185">Reference proteome</keyword>